<dbReference type="AlphaFoldDB" id="A0A1L3JGP1"/>
<dbReference type="KEGG" id="ten:LPB136_02395"/>
<dbReference type="InterPro" id="IPR015943">
    <property type="entry name" value="WD40/YVTN_repeat-like_dom_sf"/>
</dbReference>
<dbReference type="OrthoDB" id="9765926at2"/>
<sequence>MSHSQNQTNVWYFGENAGISFENQTPTSLNNGNINTLEGCSTFSDANGNLFFYTDGVTLWNKEHQIMQYSNGSNATDLLGNPSSTQSALTIPHPTNNSLFYLFTIGDLTNNNGLNVYTIDSIKNNGLGEVVSGPINLSINENYRNNWSERLTAVQTSNCNSFWLVSQSGNTFISYKIDENGLNTNPITSSTSYTPESKSGYLKISPDGTKLAIADAQHYEDNYGVVLFDFNDETGKVSENGELISTKIEDGTPYGIEFSKTSNKLYVSTYSYFRNSTTDPITSTYKLFQFDVLSSNVKESKETIYTNNNGFRGALQLASNGKIYASITKAYLNGGVEYLSVIDNPDENAQEVLFTKDAVYLNGNKATQGLPPFIQSFFSSTTILDDATEEIINNEPQTYFLDENHILRSGTIETNTTYIWKKDGEIIGNEATLNISEGIYGSGLYELEVVLSSCKKVTASVTISFLEKTIIIYENCDTDENVTDGITTFHLQTKREALARNINDYTVTFFEKNDTSFSNPLPNEYRNEESPIEHEIIAKITNNTTNQENLETLKLQVLPTVIEDFSILYTIEEDLNANEVNPQFSLGSGDANIDFTIKIEQIKNLYSLYNLDIELYKTFSDAKNEVNEITQTSENNYFTDNSEVFVKLNYNGLNCENSIGKFKITVLKLPEPLGIETPLSLCSKENNTLLLDANTDILNDTYKWYLNNELIENATDPSYIPSEAGTYKVITYRNYPQLNQQVAGFNTFIVENSQNIKITSLKYNNDENNITVIVEESDDYEYSLDNINFYNSYGNSFTFNNVENGLHTVYVKRINGCINTVSQEISVFKVQNFITPNNDGINDTWKVDISKNPNYSNVYITIFDRFGKILKTLKNDEWDGTFNGQDLPPKTYWYTLKLEDVNGNFTETKGSISLIRN</sequence>
<dbReference type="SUPFAM" id="SSF75011">
    <property type="entry name" value="3-carboxy-cis,cis-mucoante lactonizing enzyme"/>
    <property type="match status" value="1"/>
</dbReference>
<protein>
    <recommendedName>
        <fullName evidence="3">Ig-like domain-containing protein</fullName>
    </recommendedName>
</protein>
<dbReference type="EMBL" id="CP018155">
    <property type="protein sequence ID" value="APG64289.1"/>
    <property type="molecule type" value="Genomic_DNA"/>
</dbReference>
<dbReference type="STRING" id="1850252.LPB136_02395"/>
<gene>
    <name evidence="1" type="ORF">LPB136_02395</name>
</gene>
<proteinExistence type="predicted"/>
<dbReference type="Proteomes" id="UP000181898">
    <property type="component" value="Chromosome"/>
</dbReference>
<name>A0A1L3JGP1_9FLAO</name>
<dbReference type="Pfam" id="PF13585">
    <property type="entry name" value="CHU_C"/>
    <property type="match status" value="1"/>
</dbReference>
<accession>A0A1L3JGP1</accession>
<dbReference type="NCBIfam" id="TIGR04131">
    <property type="entry name" value="Bac_Flav_CTERM"/>
    <property type="match status" value="1"/>
</dbReference>
<keyword evidence="2" id="KW-1185">Reference proteome</keyword>
<dbReference type="InterPro" id="IPR026341">
    <property type="entry name" value="T9SS_type_B"/>
</dbReference>
<evidence type="ECO:0000313" key="1">
    <source>
        <dbReference type="EMBL" id="APG64289.1"/>
    </source>
</evidence>
<reference evidence="1 2" key="1">
    <citation type="submission" date="2016-11" db="EMBL/GenBank/DDBJ databases">
        <title>Tenacibaculum sp. LPB0136, isolated from marine environment.</title>
        <authorList>
            <person name="Kim E."/>
            <person name="Yi H."/>
        </authorList>
    </citation>
    <scope>NUCLEOTIDE SEQUENCE [LARGE SCALE GENOMIC DNA]</scope>
    <source>
        <strain evidence="1 2">LPB0136</strain>
    </source>
</reference>
<evidence type="ECO:0008006" key="3">
    <source>
        <dbReference type="Google" id="ProtNLM"/>
    </source>
</evidence>
<organism evidence="1 2">
    <name type="scientific">Tenacibaculum todarodis</name>
    <dbReference type="NCBI Taxonomy" id="1850252"/>
    <lineage>
        <taxon>Bacteria</taxon>
        <taxon>Pseudomonadati</taxon>
        <taxon>Bacteroidota</taxon>
        <taxon>Flavobacteriia</taxon>
        <taxon>Flavobacteriales</taxon>
        <taxon>Flavobacteriaceae</taxon>
        <taxon>Tenacibaculum</taxon>
    </lineage>
</organism>
<dbReference type="Gene3D" id="2.130.10.10">
    <property type="entry name" value="YVTN repeat-like/Quinoprotein amine dehydrogenase"/>
    <property type="match status" value="1"/>
</dbReference>
<evidence type="ECO:0000313" key="2">
    <source>
        <dbReference type="Proteomes" id="UP000181898"/>
    </source>
</evidence>